<sequence length="1074" mass="118127">MDGWRRVARFVLLACITCPASLSHLDAPPGDVARHQLERYVSYNELADTTDRFSITGVKSYSELLFDPTSYQVVVGARDRIFRLSLVGLQLLEASDWASNKSTVDTCTLKGQSQEACHNFVRVLHLHRGNVLVCGTNAFSPLCTWRRLSEIRHIESWEKGVARCPFDPSHSVTSLLTTNGDLYVGTPTDFSGRDSAFMRSLGPGERLRTHQYDLKWLSEPTFITSFESSGFVYSIFKENAVENLNCGKNVFSRIGRVCKNDAGGTLVLKNYWTTFLKARLICSVPGDLPFYYNHVQSVTYLPREQMLYGVFSTADNSIVGSAVCVFNMSSVNASFDGPFKYQPSPSSTWGPVTSENRHFRCEDLGTSRDADLAADKFQLMDRPVLPQSSSPLYLLNSEKLKHVVVDVVSTRLSGNVHVVFVACSGGLVRKLSVVPNTQHTCLLEVLQPFSTNSSVVIHTMRFLKDTNSLYLGTDSEVVRVPVHRCGHYKTQRACLAAKDPYCGWDTNRLDCSPPPGKNPFVSSWLQEVMECPRSTDPVDGKWSKWSEWSPCLQSGTGDSCLCRHRVCDSPRPAHGGANCVGSRTEVSNCTVHGGWTAWSSWSQCSATCGIAVKTRRRTCSNPEPQHGGRVCVGQERTEIYCHSLAHCPSYTALPVDGGWSEWGSWGRCSATCGTGMRQRQRSCTRPTPKNGGSPCPGCEKDTEICGNWPCPEVTKLSPWTPWLKLNISGNSAVQRRFRTECIATGDKDNPLRIGKMHQEDQVCTKDGWCGDSHQMDSPGSGGWSEWSDWTKCDEPCGGGKQYRHRSCTVGSCAGLATLERTCNEHACRGLWACWSDWSPCSATCGSGMQYRTRQCIASHNPFSDASDCTGSHTVQQSCHKATCIGEEGWGMWAEWSECGGGDERVRKRHCISNQPSQCRGLDVQRESCKFMNSNVATMEAAVVSSSKNGGGGSTVSVQALVGSCLACLFTGALLGALATYHVCVRRHHRRVPSSPHYISAKPNHYVSVPGAEWKGEQSPSSTIKNGSLKSGLKAAITNLPLKDFDTATIKRSSHGSYGNGHLRADLDSDTIFNF</sequence>
<evidence type="ECO:0000256" key="2">
    <source>
        <dbReference type="ARBA" id="ARBA00022692"/>
    </source>
</evidence>
<comment type="subcellular location">
    <subcellularLocation>
        <location evidence="1">Membrane</location>
        <topology evidence="1">Single-pass membrane protein</topology>
    </subcellularLocation>
</comment>
<dbReference type="InterPro" id="IPR015943">
    <property type="entry name" value="WD40/YVTN_repeat-like_dom_sf"/>
</dbReference>
<keyword evidence="4" id="KW-0221">Differentiation</keyword>
<dbReference type="EMBL" id="JARKIK010000064">
    <property type="protein sequence ID" value="KAK8730396.1"/>
    <property type="molecule type" value="Genomic_DNA"/>
</dbReference>
<comment type="caution">
    <text evidence="10">Lacks conserved residue(s) required for the propagation of feature annotation.</text>
</comment>
<dbReference type="SMART" id="SM00209">
    <property type="entry name" value="TSP1"/>
    <property type="match status" value="6"/>
</dbReference>
<comment type="caution">
    <text evidence="13">The sequence shown here is derived from an EMBL/GenBank/DDBJ whole genome shotgun (WGS) entry which is preliminary data.</text>
</comment>
<keyword evidence="11" id="KW-0732">Signal</keyword>
<keyword evidence="6" id="KW-1133">Transmembrane helix</keyword>
<accession>A0AAW0WT00</accession>
<evidence type="ECO:0000256" key="7">
    <source>
        <dbReference type="ARBA" id="ARBA00023136"/>
    </source>
</evidence>
<dbReference type="FunFam" id="2.20.100.10:FF:000001">
    <property type="entry name" value="semaphorin-5A isoform X1"/>
    <property type="match status" value="2"/>
</dbReference>
<evidence type="ECO:0000256" key="6">
    <source>
        <dbReference type="ARBA" id="ARBA00022989"/>
    </source>
</evidence>
<reference evidence="13" key="2">
    <citation type="submission" date="2024-01" db="EMBL/GenBank/DDBJ databases">
        <authorList>
            <person name="He J."/>
            <person name="Wang M."/>
            <person name="Zheng J."/>
            <person name="Liu Z."/>
        </authorList>
    </citation>
    <scope>NUCLEOTIDE SEQUENCE</scope>
    <source>
        <strain evidence="13">ZL_2023a</strain>
        <tissue evidence="13">Muscle</tissue>
    </source>
</reference>
<dbReference type="InterPro" id="IPR001627">
    <property type="entry name" value="Semap_dom"/>
</dbReference>
<dbReference type="EMBL" id="JARKIK010000064">
    <property type="protein sequence ID" value="KAK8730394.1"/>
    <property type="molecule type" value="Genomic_DNA"/>
</dbReference>
<evidence type="ECO:0000259" key="12">
    <source>
        <dbReference type="PROSITE" id="PS51004"/>
    </source>
</evidence>
<evidence type="ECO:0000256" key="3">
    <source>
        <dbReference type="ARBA" id="ARBA00022737"/>
    </source>
</evidence>
<evidence type="ECO:0000313" key="14">
    <source>
        <dbReference type="Proteomes" id="UP001445076"/>
    </source>
</evidence>
<keyword evidence="8" id="KW-1015">Disulfide bond</keyword>
<evidence type="ECO:0000313" key="13">
    <source>
        <dbReference type="EMBL" id="KAK8730396.1"/>
    </source>
</evidence>
<feature type="domain" description="Sema" evidence="12">
    <location>
        <begin position="38"/>
        <end position="482"/>
    </location>
</feature>
<keyword evidence="3" id="KW-0677">Repeat</keyword>
<dbReference type="Gene3D" id="3.30.1680.10">
    <property type="entry name" value="ligand-binding face of the semaphorins, domain 2"/>
    <property type="match status" value="1"/>
</dbReference>
<organism evidence="13 14">
    <name type="scientific">Cherax quadricarinatus</name>
    <name type="common">Australian red claw crayfish</name>
    <dbReference type="NCBI Taxonomy" id="27406"/>
    <lineage>
        <taxon>Eukaryota</taxon>
        <taxon>Metazoa</taxon>
        <taxon>Ecdysozoa</taxon>
        <taxon>Arthropoda</taxon>
        <taxon>Crustacea</taxon>
        <taxon>Multicrustacea</taxon>
        <taxon>Malacostraca</taxon>
        <taxon>Eumalacostraca</taxon>
        <taxon>Eucarida</taxon>
        <taxon>Decapoda</taxon>
        <taxon>Pleocyemata</taxon>
        <taxon>Astacidea</taxon>
        <taxon>Parastacoidea</taxon>
        <taxon>Parastacidae</taxon>
        <taxon>Cherax</taxon>
    </lineage>
</organism>
<dbReference type="EMBL" id="JARKIK010000064">
    <property type="protein sequence ID" value="KAK8730395.1"/>
    <property type="molecule type" value="Genomic_DNA"/>
</dbReference>
<dbReference type="FunFam" id="2.20.100.10:FF:000021">
    <property type="entry name" value="semaphorin-5B isoform X1"/>
    <property type="match status" value="1"/>
</dbReference>
<keyword evidence="9" id="KW-0325">Glycoprotein</keyword>
<dbReference type="PANTHER" id="PTHR11036:SF79">
    <property type="entry name" value="SEMAPHORIN 5C, ISOFORM A"/>
    <property type="match status" value="1"/>
</dbReference>
<dbReference type="Gene3D" id="2.20.100.10">
    <property type="entry name" value="Thrombospondin type-1 (TSP1) repeat"/>
    <property type="match status" value="5"/>
</dbReference>
<dbReference type="AlphaFoldDB" id="A0AAW0WT00"/>
<dbReference type="PRINTS" id="PR01705">
    <property type="entry name" value="TSP1REPEAT"/>
</dbReference>
<dbReference type="InterPro" id="IPR016201">
    <property type="entry name" value="PSI"/>
</dbReference>
<reference evidence="13 14" key="1">
    <citation type="journal article" date="2024" name="BMC Genomics">
        <title>Genome assembly of redclaw crayfish (Cherax quadricarinatus) provides insights into its immune adaptation and hypoxia tolerance.</title>
        <authorList>
            <person name="Liu Z."/>
            <person name="Zheng J."/>
            <person name="Li H."/>
            <person name="Fang K."/>
            <person name="Wang S."/>
            <person name="He J."/>
            <person name="Zhou D."/>
            <person name="Weng S."/>
            <person name="Chi M."/>
            <person name="Gu Z."/>
            <person name="He J."/>
            <person name="Li F."/>
            <person name="Wang M."/>
        </authorList>
    </citation>
    <scope>NUCLEOTIDE SEQUENCE [LARGE SCALE GENOMIC DNA]</scope>
    <source>
        <strain evidence="13">ZL_2023a</strain>
    </source>
</reference>
<dbReference type="InterPro" id="IPR036352">
    <property type="entry name" value="Semap_dom_sf"/>
</dbReference>
<evidence type="ECO:0000256" key="9">
    <source>
        <dbReference type="ARBA" id="ARBA00023180"/>
    </source>
</evidence>
<keyword evidence="5" id="KW-0524">Neurogenesis</keyword>
<name>A0AAW0WT00_CHEQU</name>
<protein>
    <recommendedName>
        <fullName evidence="12">Sema domain-containing protein</fullName>
    </recommendedName>
</protein>
<dbReference type="GO" id="GO:0071526">
    <property type="term" value="P:semaphorin-plexin signaling pathway"/>
    <property type="evidence" value="ECO:0007669"/>
    <property type="project" value="TreeGrafter"/>
</dbReference>
<dbReference type="GO" id="GO:0030215">
    <property type="term" value="F:semaphorin receptor binding"/>
    <property type="evidence" value="ECO:0007669"/>
    <property type="project" value="InterPro"/>
</dbReference>
<dbReference type="SUPFAM" id="SSF82895">
    <property type="entry name" value="TSP-1 type 1 repeat"/>
    <property type="match status" value="5"/>
</dbReference>
<dbReference type="Pfam" id="PF01403">
    <property type="entry name" value="Sema"/>
    <property type="match status" value="1"/>
</dbReference>
<evidence type="ECO:0000256" key="4">
    <source>
        <dbReference type="ARBA" id="ARBA00022782"/>
    </source>
</evidence>
<dbReference type="FunFam" id="2.20.100.10:FF:000007">
    <property type="entry name" value="Thrombospondin 1"/>
    <property type="match status" value="1"/>
</dbReference>
<dbReference type="SUPFAM" id="SSF101912">
    <property type="entry name" value="Sema domain"/>
    <property type="match status" value="1"/>
</dbReference>
<dbReference type="SUPFAM" id="SSF103575">
    <property type="entry name" value="Plexin repeat"/>
    <property type="match status" value="1"/>
</dbReference>
<feature type="signal peptide" evidence="11">
    <location>
        <begin position="1"/>
        <end position="23"/>
    </location>
</feature>
<dbReference type="InterPro" id="IPR000884">
    <property type="entry name" value="TSP1_rpt"/>
</dbReference>
<evidence type="ECO:0000256" key="10">
    <source>
        <dbReference type="PROSITE-ProRule" id="PRU00352"/>
    </source>
</evidence>
<keyword evidence="7" id="KW-0472">Membrane</keyword>
<dbReference type="GO" id="GO:0045499">
    <property type="term" value="F:chemorepellent activity"/>
    <property type="evidence" value="ECO:0007669"/>
    <property type="project" value="TreeGrafter"/>
</dbReference>
<proteinExistence type="predicted"/>
<dbReference type="Pfam" id="PF23260">
    <property type="entry name" value="TSP1_2"/>
    <property type="match status" value="1"/>
</dbReference>
<gene>
    <name evidence="13" type="ORF">OTU49_007987</name>
</gene>
<evidence type="ECO:0000256" key="11">
    <source>
        <dbReference type="SAM" id="SignalP"/>
    </source>
</evidence>
<dbReference type="GO" id="GO:0030335">
    <property type="term" value="P:positive regulation of cell migration"/>
    <property type="evidence" value="ECO:0007669"/>
    <property type="project" value="TreeGrafter"/>
</dbReference>
<dbReference type="Pfam" id="PF00090">
    <property type="entry name" value="TSP_1"/>
    <property type="match status" value="6"/>
</dbReference>
<dbReference type="Proteomes" id="UP001445076">
    <property type="component" value="Unassembled WGS sequence"/>
</dbReference>
<dbReference type="SMART" id="SM00423">
    <property type="entry name" value="PSI"/>
    <property type="match status" value="1"/>
</dbReference>
<keyword evidence="2" id="KW-0812">Transmembrane</keyword>
<dbReference type="PROSITE" id="PS50092">
    <property type="entry name" value="TSP1"/>
    <property type="match status" value="6"/>
</dbReference>
<evidence type="ECO:0000256" key="1">
    <source>
        <dbReference type="ARBA" id="ARBA00004167"/>
    </source>
</evidence>
<evidence type="ECO:0000256" key="8">
    <source>
        <dbReference type="ARBA" id="ARBA00023157"/>
    </source>
</evidence>
<dbReference type="InterPro" id="IPR057563">
    <property type="entry name" value="Sema5A/B-like_TSP-1"/>
</dbReference>
<dbReference type="GO" id="GO:0005886">
    <property type="term" value="C:plasma membrane"/>
    <property type="evidence" value="ECO:0007669"/>
    <property type="project" value="TreeGrafter"/>
</dbReference>
<dbReference type="PANTHER" id="PTHR11036">
    <property type="entry name" value="SEMAPHORIN"/>
    <property type="match status" value="1"/>
</dbReference>
<dbReference type="GO" id="GO:0007411">
    <property type="term" value="P:axon guidance"/>
    <property type="evidence" value="ECO:0007669"/>
    <property type="project" value="TreeGrafter"/>
</dbReference>
<dbReference type="InterPro" id="IPR036383">
    <property type="entry name" value="TSP1_rpt_sf"/>
</dbReference>
<dbReference type="Gene3D" id="2.130.10.10">
    <property type="entry name" value="YVTN repeat-like/Quinoprotein amine dehydrogenase"/>
    <property type="match status" value="1"/>
</dbReference>
<feature type="chain" id="PRO_5044717352" description="Sema domain-containing protein" evidence="11">
    <location>
        <begin position="24"/>
        <end position="1074"/>
    </location>
</feature>
<evidence type="ECO:0000256" key="5">
    <source>
        <dbReference type="ARBA" id="ARBA00022902"/>
    </source>
</evidence>
<dbReference type="PROSITE" id="PS51004">
    <property type="entry name" value="SEMA"/>
    <property type="match status" value="1"/>
</dbReference>
<dbReference type="InterPro" id="IPR027231">
    <property type="entry name" value="Semaphorin"/>
</dbReference>
<dbReference type="SMART" id="SM00630">
    <property type="entry name" value="Sema"/>
    <property type="match status" value="1"/>
</dbReference>
<keyword evidence="14" id="KW-1185">Reference proteome</keyword>